<reference evidence="4 5" key="1">
    <citation type="submission" date="2018-06" db="EMBL/GenBank/DDBJ databases">
        <title>Genomic insight into two independent archaeal endosymbiosis events.</title>
        <authorList>
            <person name="Lind A.E."/>
            <person name="Lewis W.H."/>
            <person name="Spang A."/>
            <person name="Guy L."/>
            <person name="Embley M.T."/>
            <person name="Ettema T.J.G."/>
        </authorList>
    </citation>
    <scope>NUCLEOTIDE SEQUENCE [LARGE SCALE GENOMIC DNA]</scope>
    <source>
        <strain evidence="4">NOE</strain>
    </source>
</reference>
<dbReference type="Pfam" id="PF13087">
    <property type="entry name" value="AAA_12"/>
    <property type="match status" value="1"/>
</dbReference>
<sequence>MGKTSSNNIKKEFENLRNNFLDLTLRNQLLNYKPRSKTIEVVNQSPMPVYQTLILQKKKMQFVPNKKDRRANSSDKNGNKGKKSRFSALWEHPPIDLSIFSEGDKSLKADLTPKELQKRLFYINQQASTMFQEQGYNILYLAIGFLEWRDRFKPNEVHAAPLILIPVSMERKKVGKSFSLYWNEEDIQSNISLQAKLAEEGIELPEFKITSYMEGVEHYLRDVKVTISKMKNWKVTKHISLGFFSFTKFVMYNDLNPESWEENVDLSKQELIESIFNPSKNKHDHSFNEEDIDKELLYKDMYQVLDADSSQIAVIEDVKAGRNLVVEGPPGTGKSQTIVNVIAELLASGKSVLFVSEKMAALEVVKSRLDGVGLGKFVLELHSHKTKRKKLLKELQKGLNVRAIDDININQILRKLEKLRHQLDDYAEIIHKPLYNVQMSPFELYGMKEYSEDHFSKNNQSKSNSILPLVRFKSPENYTVKDLDDMIIDLENLAELYGTISKNNPWSKCSPKSLLPSDLREIEMLINDNLDALNDFSLESERIYDDFGIKTANTLREYEKSLESLKLLDDKNIHLVDSSVLTNKVWLEDPRRTSELIEKLEEYQMTAKVMQKFNDHVLTEDINSLIKELEKEANKRFKLFYSNSHKKELEYLYKNDIPNEKNALRDLKAVQEYIKYKKEINKINDLGFEYFGELWHLDASIVDLKESSNWIKKFNHLLKEGIYNENTINLLSNSLFDVDSKSEIKDYLDSGDKFVQTLSKLESKLNPRSKLIFKKETKDVPFEKWKDQLDSWRGQISSLHLWSQYLNTKNACLKTSAKLFVDTLEKKNIKKDDIKPLVLGNFADSLLSIVFAENESLATFIGELHQNKISEFKDLDTKIIELNRKRIFQKLNKKIPKVFGAAENPEAKTLAGEFTRKRGHLPVRTLLEKSGGLIKQIKPCFMMSPLSIAQYLDPTNPKLQFDVVIFDEASQVKPEDAFGAFMRAKTAVVMGDTQQLPPTSFFDQMTDIQDVEEVATALDMESILHLCKLSFPVKMLKWHYRSRHETLIAVSNKEFYDNELIVYPSPAHNTPELGLKFKHDPNTIYERGKSSTNPLEARAVVKEIFKHFNKYGDRKSLGVGTFSVAQMNAILEELEIERKQHPELEPLFSDKMKERFFVKNLETIQGDERDVILISIGYGYDQNGKMSLNFGPLNQDGGERRLNVLTTRAREKCIVFSNFKVHDMHLTANPPFGVKALKKFLEYAENISHGNIISETTDDEPFEDAVYRFLRKNGYEVDKKVGCAGFRVDLAILNKNNPGKYIVGIKCDGKIYSSSKVARDRDRLREQVLNGLGWNLYHLWSTDWYRNRDLTRKKLLTAIEEIKNKTFIEELKSMEIKKIPSEDDDLKIVNPIEDEDEISENSKISYLENSNDKEINPNNNEIDENLDIKSSEISDKLNDPIEVESIIDYENNLSDNEYELSEKIDNTENTKVKKSKEINISFNQNKEDIEEGKIDETIDFEKNNSANLLNKLNDIIKKPKIHFRSHLNESEQIKDNNKNIENIETKNNIDDNNIENIESNVINEHIKDNNMTKNVQNINKNSNSKKNDYTECNKDHIINEDTTNETEVEDDELEQEIKKTLGEFSENSFKDHNSGYTNEYNFNIENIKEMDNIEEIKQSNQNNIDTENYGDNGYINNFNDNTQNINNEKINSSDLMNDEIVNEKHENDQIINNETINLDETNNNYENDQELDGIEIYEGISGIDNPLRRNSVILDINKNRDLESENILDKMRSVSQSINEIKNEVKYINKSLKEIENPSAPKKVFLIDRTIEPLDSDYIINNNSINPKNNYSNSLTSNNDQQNSNRSNIAYEDENLENMINDLNEDHIEVENKRKEESNKLKETDNTKSVKKPEKIEDSIVPYKIAKDIPINKTEKFYKASNDERLSIVNCIVESEGPINIDEFIIRVKESCNLKRAGPKFKDHINKAIKAAEDNNSITNIDNFLFPNNGSQIYVRKRNNPNIDLISNEEIEENIKLILNFINPIETKELIKNAARNFGFKMTSKKTFKRINEVIDYMIARNEIINNNEEIEKI</sequence>
<dbReference type="InterPro" id="IPR025103">
    <property type="entry name" value="DUF4011"/>
</dbReference>
<dbReference type="InterPro" id="IPR011335">
    <property type="entry name" value="Restrct_endonuc-II-like"/>
</dbReference>
<dbReference type="InterPro" id="IPR045055">
    <property type="entry name" value="DNA2/NAM7-like"/>
</dbReference>
<evidence type="ECO:0000259" key="3">
    <source>
        <dbReference type="PROSITE" id="PS50206"/>
    </source>
</evidence>
<dbReference type="FunFam" id="3.40.960.10:FF:000002">
    <property type="entry name" value="DNA helicase related protein"/>
    <property type="match status" value="1"/>
</dbReference>
<accession>A0A366MD09</accession>
<dbReference type="InterPro" id="IPR001763">
    <property type="entry name" value="Rhodanese-like_dom"/>
</dbReference>
<dbReference type="SUPFAM" id="SSF52540">
    <property type="entry name" value="P-loop containing nucleoside triphosphate hydrolases"/>
    <property type="match status" value="1"/>
</dbReference>
<dbReference type="InterPro" id="IPR027417">
    <property type="entry name" value="P-loop_NTPase"/>
</dbReference>
<evidence type="ECO:0000313" key="4">
    <source>
        <dbReference type="EMBL" id="RBQ23590.1"/>
    </source>
</evidence>
<dbReference type="InterPro" id="IPR049468">
    <property type="entry name" value="Restrct_endonuc-II-like_dom"/>
</dbReference>
<dbReference type="Pfam" id="PF13195">
    <property type="entry name" value="DUF4011"/>
    <property type="match status" value="1"/>
</dbReference>
<dbReference type="SUPFAM" id="SSF52980">
    <property type="entry name" value="Restriction endonuclease-like"/>
    <property type="match status" value="1"/>
</dbReference>
<comment type="caution">
    <text evidence="4">The sequence shown here is derived from an EMBL/GenBank/DDBJ whole genome shotgun (WGS) entry which is preliminary data.</text>
</comment>
<feature type="region of interest" description="Disordered" evidence="2">
    <location>
        <begin position="1822"/>
        <end position="1845"/>
    </location>
</feature>
<evidence type="ECO:0000256" key="2">
    <source>
        <dbReference type="SAM" id="MobiDB-lite"/>
    </source>
</evidence>
<feature type="coiled-coil region" evidence="1">
    <location>
        <begin position="1853"/>
        <end position="1887"/>
    </location>
</feature>
<organism evidence="4 5">
    <name type="scientific">Candidatus Methanobinarius endosymbioticus</name>
    <dbReference type="NCBI Taxonomy" id="2006182"/>
    <lineage>
        <taxon>Archaea</taxon>
        <taxon>Methanobacteriati</taxon>
        <taxon>Methanobacteriota</taxon>
        <taxon>Methanomada group</taxon>
        <taxon>Methanobacteria</taxon>
        <taxon>Methanobacteriales</taxon>
        <taxon>Methanobacteriaceae</taxon>
        <taxon>Candidatus Methanobinarius</taxon>
    </lineage>
</organism>
<dbReference type="PROSITE" id="PS50206">
    <property type="entry name" value="RHODANESE_3"/>
    <property type="match status" value="1"/>
</dbReference>
<dbReference type="EMBL" id="NIZT01000022">
    <property type="protein sequence ID" value="RBQ23590.1"/>
    <property type="molecule type" value="Genomic_DNA"/>
</dbReference>
<dbReference type="PANTHER" id="PTHR10887:SF530">
    <property type="entry name" value="SUPERFAMILY I DNA HELICASES"/>
    <property type="match status" value="1"/>
</dbReference>
<dbReference type="PANTHER" id="PTHR10887">
    <property type="entry name" value="DNA2/NAM7 HELICASE FAMILY"/>
    <property type="match status" value="1"/>
</dbReference>
<evidence type="ECO:0000256" key="1">
    <source>
        <dbReference type="SAM" id="Coils"/>
    </source>
</evidence>
<feature type="region of interest" description="Disordered" evidence="2">
    <location>
        <begin position="64"/>
        <end position="85"/>
    </location>
</feature>
<dbReference type="CDD" id="cd18808">
    <property type="entry name" value="SF1_C_Upf1"/>
    <property type="match status" value="1"/>
</dbReference>
<evidence type="ECO:0000313" key="5">
    <source>
        <dbReference type="Proteomes" id="UP000253099"/>
    </source>
</evidence>
<gene>
    <name evidence="4" type="ORF">ALNOE001_08090</name>
</gene>
<dbReference type="InterPro" id="IPR041679">
    <property type="entry name" value="DNA2/NAM7-like_C"/>
</dbReference>
<dbReference type="FunFam" id="3.40.50.300:FF:002063">
    <property type="entry name" value="DNA helicase related protein"/>
    <property type="match status" value="1"/>
</dbReference>
<dbReference type="InterPro" id="IPR047187">
    <property type="entry name" value="SF1_C_Upf1"/>
</dbReference>
<protein>
    <recommendedName>
        <fullName evidence="3">Rhodanese domain-containing protein</fullName>
    </recommendedName>
</protein>
<name>A0A366MD09_9EURY</name>
<keyword evidence="1" id="KW-0175">Coiled coil</keyword>
<dbReference type="Gene3D" id="3.40.960.10">
    <property type="entry name" value="VSR Endonuclease"/>
    <property type="match status" value="1"/>
</dbReference>
<proteinExistence type="predicted"/>
<dbReference type="Gene3D" id="3.40.50.300">
    <property type="entry name" value="P-loop containing nucleotide triphosphate hydrolases"/>
    <property type="match status" value="3"/>
</dbReference>
<dbReference type="Proteomes" id="UP000253099">
    <property type="component" value="Unassembled WGS sequence"/>
</dbReference>
<keyword evidence="5" id="KW-1185">Reference proteome</keyword>
<feature type="domain" description="Rhodanese" evidence="3">
    <location>
        <begin position="125"/>
        <end position="157"/>
    </location>
</feature>
<dbReference type="Pfam" id="PF18741">
    <property type="entry name" value="MTES_1575"/>
    <property type="match status" value="1"/>
</dbReference>